<evidence type="ECO:0000313" key="2">
    <source>
        <dbReference type="Proteomes" id="UP001144612"/>
    </source>
</evidence>
<organism evidence="1 2">
    <name type="scientific">Clostridium brassicae</name>
    <dbReference type="NCBI Taxonomy" id="2999072"/>
    <lineage>
        <taxon>Bacteria</taxon>
        <taxon>Bacillati</taxon>
        <taxon>Bacillota</taxon>
        <taxon>Clostridia</taxon>
        <taxon>Eubacteriales</taxon>
        <taxon>Clostridiaceae</taxon>
        <taxon>Clostridium</taxon>
    </lineage>
</organism>
<dbReference type="InterPro" id="IPR046650">
    <property type="entry name" value="DUF6762"/>
</dbReference>
<evidence type="ECO:0000313" key="1">
    <source>
        <dbReference type="EMBL" id="MCY6959343.1"/>
    </source>
</evidence>
<keyword evidence="2" id="KW-1185">Reference proteome</keyword>
<accession>A0ABT4DCF3</accession>
<evidence type="ECO:0008006" key="3">
    <source>
        <dbReference type="Google" id="ProtNLM"/>
    </source>
</evidence>
<dbReference type="EMBL" id="JAPQFJ010000012">
    <property type="protein sequence ID" value="MCY6959343.1"/>
    <property type="molecule type" value="Genomic_DNA"/>
</dbReference>
<protein>
    <recommendedName>
        <fullName evidence="3">DUF1292 domain-containing protein</fullName>
    </recommendedName>
</protein>
<reference evidence="1" key="1">
    <citation type="submission" date="2022-12" db="EMBL/GenBank/DDBJ databases">
        <title>Clostridium sp. nov., isolated from industrial wastewater.</title>
        <authorList>
            <person name="Jiayan W."/>
        </authorList>
    </citation>
    <scope>NUCLEOTIDE SEQUENCE</scope>
    <source>
        <strain evidence="1">ZC22-4</strain>
    </source>
</reference>
<dbReference type="Proteomes" id="UP001144612">
    <property type="component" value="Unassembled WGS sequence"/>
</dbReference>
<proteinExistence type="predicted"/>
<dbReference type="RefSeq" id="WP_268061771.1">
    <property type="nucleotide sequence ID" value="NZ_JAPQFJ010000012.1"/>
</dbReference>
<sequence>MEFSSLVLMEVDKDNKFIREIGSYEVSEGAEYITKFFCKEGKINLYFDTGKDVEEWEYSAIYDLFDLKTFEEKGYKIEEKDDEYNPTWIVEFDYIEEHMEMVEKLREICNIIHLEVKKSFEESENKKEDYV</sequence>
<name>A0ABT4DCF3_9CLOT</name>
<comment type="caution">
    <text evidence="1">The sequence shown here is derived from an EMBL/GenBank/DDBJ whole genome shotgun (WGS) entry which is preliminary data.</text>
</comment>
<gene>
    <name evidence="1" type="ORF">OW729_12065</name>
</gene>
<dbReference type="Pfam" id="PF20548">
    <property type="entry name" value="DUF6762"/>
    <property type="match status" value="1"/>
</dbReference>